<dbReference type="FunFam" id="2.10.25.10:FF:000078">
    <property type="entry name" value="Fibulin-1"/>
    <property type="match status" value="2"/>
</dbReference>
<dbReference type="FunFam" id="2.10.25.10:FF:000005">
    <property type="entry name" value="Fibrillin 2"/>
    <property type="match status" value="1"/>
</dbReference>
<keyword evidence="3" id="KW-0964">Secreted</keyword>
<feature type="region of interest" description="Disordered" evidence="12">
    <location>
        <begin position="439"/>
        <end position="547"/>
    </location>
</feature>
<keyword evidence="10" id="KW-0325">Glycoprotein</keyword>
<evidence type="ECO:0000256" key="10">
    <source>
        <dbReference type="ARBA" id="ARBA00023180"/>
    </source>
</evidence>
<dbReference type="KEGG" id="sfm:108923416"/>
<dbReference type="Pfam" id="PF22914">
    <property type="entry name" value="Fibulin_C"/>
    <property type="match status" value="1"/>
</dbReference>
<feature type="domain" description="EGF-like" evidence="15">
    <location>
        <begin position="1026"/>
        <end position="1068"/>
    </location>
</feature>
<dbReference type="CDD" id="cd00054">
    <property type="entry name" value="EGF_CA"/>
    <property type="match status" value="5"/>
</dbReference>
<evidence type="ECO:0000259" key="15">
    <source>
        <dbReference type="PROSITE" id="PS50026"/>
    </source>
</evidence>
<reference evidence="16" key="2">
    <citation type="submission" date="2025-08" db="UniProtKB">
        <authorList>
            <consortium name="Ensembl"/>
        </authorList>
    </citation>
    <scope>IDENTIFICATION</scope>
</reference>
<dbReference type="Pfam" id="PF24532">
    <property type="entry name" value="FIBL-2"/>
    <property type="match status" value="1"/>
</dbReference>
<dbReference type="PANTHER" id="PTHR24034">
    <property type="entry name" value="EGF-LIKE DOMAIN-CONTAINING PROTEIN"/>
    <property type="match status" value="1"/>
</dbReference>
<protein>
    <submittedName>
        <fullName evidence="16">Fibulin 2</fullName>
    </submittedName>
</protein>
<dbReference type="InterPro" id="IPR049883">
    <property type="entry name" value="NOTCH1_EGF-like"/>
</dbReference>
<keyword evidence="4" id="KW-0272">Extracellular matrix</keyword>
<evidence type="ECO:0000313" key="17">
    <source>
        <dbReference type="Proteomes" id="UP000694397"/>
    </source>
</evidence>
<feature type="compositionally biased region" description="Basic and acidic residues" evidence="12">
    <location>
        <begin position="463"/>
        <end position="477"/>
    </location>
</feature>
<dbReference type="PROSITE" id="PS50026">
    <property type="entry name" value="EGF_3"/>
    <property type="match status" value="5"/>
</dbReference>
<dbReference type="SMART" id="SM00179">
    <property type="entry name" value="EGF_CA"/>
    <property type="match status" value="11"/>
</dbReference>
<dbReference type="GeneID" id="108923416"/>
<evidence type="ECO:0000256" key="6">
    <source>
        <dbReference type="ARBA" id="ARBA00022729"/>
    </source>
</evidence>
<dbReference type="FunFam" id="2.10.25.10:FF:000010">
    <property type="entry name" value="Pro-epidermal growth factor"/>
    <property type="match status" value="1"/>
</dbReference>
<sequence length="1352" mass="148392">MAGGGLAASALFGGMLLLSVSGSLGRRDCTGVDCPLLENCIEEVLESGDCCASCLQTGCTCEGYQYYDCVNAGFRNGKVPEGESYFVDFGSTECSCPMGGGRIGCHFIPCPEIPANCIKTSHPADGCAQCERVGCIHHEQKYEAGHTFHMDPCQVCHCPTDGGDLMCYPILECNPQQVQKPVLATTTEDAAAETPFDRPYILDRDGAEDRSSTLYSLIRSDNLPPSKNTPNREQAPPLLREEDEEEEEEEEEQMDYDYSPMDTLKTPQFLATPTEPPVIPVTDPRSPAPPTGLDEARHELRERFGSHDVEEEKGESTDAPQTLDETTTALQETTVEQEVHQDAQTYHQGSGFVKEGSSNGEKLVTPKDISEHGEKDLLYGVDHGQRSKPNGPVRELDTRVAVKGTPHVVDSELNVIHRGHVMQINNTVSGKGVSRVIDGEPEHRSGSRAMAVNASFSPGDTSVSREHVKTHNGHVKDGSTVLGGDSEHPVDRSTPSGAPEHNTVTAVQFSPTSKPTAKIKVDEEESIQIQQQPRPKYQAQEEDGPNVVDSLPEQHDISAKDLVEMCCDAGHKWASDHRHCVGMRFLRDDSHSVCRISQERCCLAFLKESSCLAGMNAAKAGDTCDVDRDTCGFDSYQECCNCCTLGLNFRARGQGCEAHQHLGYPCGHVFLTCCEEEDGIDQPTLRRKEKPEPTALPKRVSDSGFPNQAFSIQEAETANSVEEPEDIDECQRFEGQQCHHKCINTWGSYLCACFPGYHLLPDGYVCVPDNPVEDNRVAEEERLATEKMMTTASTTQPLTTYNPCEGNGPCAQQCAVEDGQARCSCFPGFALAADGRTCEDVNECQSSVHGCSRGQVCVNAEGSFRCAGLGELCAEGFVLNVNGECVDVNECVTNTHSCQASERCLNTVGSFMCEKQTTCPAGHQLKNDACVDVDECAAGSDGCAAGFECQNTVGSFSCNPRQRCFTGFTQDAHGNCIDIDECVSVEEPCNSGFNCINTVGSYTCQRKIILCSQGYHVSEDGARCVDVDECHTGVHRCGEGQICQNLPGTYRCDCQTGYQYDMIRRVCVDVNECWRYPGRLCAQTCENSPGSYRCSCTAGFTLAYDGKNCEDVNECNNNPCSQECANIYGSYQCYCRQGFYLKEDGHTCEDIDECSQSIGHLCAFRCVNVPGSYQCACPPHGYSMSPNGRTCRDIDECSLGAHNCSATETCYNIQGSFRCLSFSCPQNYRRVSDTRCERISCPNFMDCQNSPLRITYYQLSFQTNILIPAQIFRIGPSPAYSGDNIIISITRGNEENYFSTRKLNAFTGAVYLQRQVREPRDFLIDVEMKLLRQGTFTTFLARIYVFITTHSL</sequence>
<gene>
    <name evidence="16" type="primary">FBLN2</name>
    <name evidence="16" type="synonym">fbln2</name>
</gene>
<dbReference type="PROSITE" id="PS00010">
    <property type="entry name" value="ASX_HYDROXYL"/>
    <property type="match status" value="5"/>
</dbReference>
<dbReference type="InterPro" id="IPR000742">
    <property type="entry name" value="EGF"/>
</dbReference>
<evidence type="ECO:0000313" key="16">
    <source>
        <dbReference type="Ensembl" id="ENSSFOP00015061454.1"/>
    </source>
</evidence>
<dbReference type="PANTHER" id="PTHR24034:SF158">
    <property type="entry name" value="FIBULIN 2"/>
    <property type="match status" value="1"/>
</dbReference>
<dbReference type="Proteomes" id="UP000694397">
    <property type="component" value="Chromosome 22"/>
</dbReference>
<keyword evidence="6 13" id="KW-0732">Signal</keyword>
<dbReference type="GO" id="GO:0005509">
    <property type="term" value="F:calcium ion binding"/>
    <property type="evidence" value="ECO:0007669"/>
    <property type="project" value="InterPro"/>
</dbReference>
<evidence type="ECO:0000256" key="12">
    <source>
        <dbReference type="SAM" id="MobiDB-lite"/>
    </source>
</evidence>
<dbReference type="PROSITE" id="PS01177">
    <property type="entry name" value="ANAPHYLATOXIN_1"/>
    <property type="match status" value="1"/>
</dbReference>
<evidence type="ECO:0000256" key="11">
    <source>
        <dbReference type="PROSITE-ProRule" id="PRU00076"/>
    </source>
</evidence>
<feature type="chain" id="PRO_5034975413" evidence="13">
    <location>
        <begin position="26"/>
        <end position="1352"/>
    </location>
</feature>
<dbReference type="InterPro" id="IPR056612">
    <property type="entry name" value="FIBL-2_dom"/>
</dbReference>
<dbReference type="InterPro" id="IPR050751">
    <property type="entry name" value="ECM_structural_protein"/>
</dbReference>
<organism evidence="16 17">
    <name type="scientific">Scleropages formosus</name>
    <name type="common">Asian bonytongue</name>
    <name type="synonym">Osteoglossum formosum</name>
    <dbReference type="NCBI Taxonomy" id="113540"/>
    <lineage>
        <taxon>Eukaryota</taxon>
        <taxon>Metazoa</taxon>
        <taxon>Chordata</taxon>
        <taxon>Craniata</taxon>
        <taxon>Vertebrata</taxon>
        <taxon>Euteleostomi</taxon>
        <taxon>Actinopterygii</taxon>
        <taxon>Neopterygii</taxon>
        <taxon>Teleostei</taxon>
        <taxon>Osteoglossocephala</taxon>
        <taxon>Osteoglossomorpha</taxon>
        <taxon>Osteoglossiformes</taxon>
        <taxon>Osteoglossidae</taxon>
        <taxon>Scleropages</taxon>
    </lineage>
</organism>
<dbReference type="Pfam" id="PF12662">
    <property type="entry name" value="cEGF"/>
    <property type="match status" value="3"/>
</dbReference>
<evidence type="ECO:0000256" key="7">
    <source>
        <dbReference type="ARBA" id="ARBA00022737"/>
    </source>
</evidence>
<dbReference type="Ensembl" id="ENSSFOT00015059362.1">
    <property type="protein sequence ID" value="ENSSFOP00015061454.1"/>
    <property type="gene ID" value="ENSSFOG00015014730.2"/>
</dbReference>
<feature type="region of interest" description="Disordered" evidence="12">
    <location>
        <begin position="684"/>
        <end position="703"/>
    </location>
</feature>
<feature type="compositionally biased region" description="Polar residues" evidence="12">
    <location>
        <begin position="223"/>
        <end position="232"/>
    </location>
</feature>
<accession>A0A8C9U2F5</accession>
<dbReference type="OrthoDB" id="4062651at2759"/>
<dbReference type="FunFam" id="2.10.25.10:FF:000564">
    <property type="entry name" value="Fibulin 2"/>
    <property type="match status" value="1"/>
</dbReference>
<feature type="signal peptide" evidence="13">
    <location>
        <begin position="1"/>
        <end position="25"/>
    </location>
</feature>
<dbReference type="FunFam" id="2.10.25.10:FF:000341">
    <property type="entry name" value="Fibulin 2"/>
    <property type="match status" value="1"/>
</dbReference>
<feature type="region of interest" description="Disordered" evidence="12">
    <location>
        <begin position="218"/>
        <end position="293"/>
    </location>
</feature>
<reference evidence="16 17" key="1">
    <citation type="submission" date="2019-04" db="EMBL/GenBank/DDBJ databases">
        <authorList>
            <consortium name="Wellcome Sanger Institute Data Sharing"/>
        </authorList>
    </citation>
    <scope>NUCLEOTIDE SEQUENCE [LARGE SCALE GENOMIC DNA]</scope>
</reference>
<dbReference type="PROSITE" id="PS01186">
    <property type="entry name" value="EGF_2"/>
    <property type="match status" value="4"/>
</dbReference>
<evidence type="ECO:0000256" key="2">
    <source>
        <dbReference type="ARBA" id="ARBA00006127"/>
    </source>
</evidence>
<feature type="domain" description="Anaphylatoxin-like" evidence="14">
    <location>
        <begin position="642"/>
        <end position="674"/>
    </location>
</feature>
<dbReference type="CTD" id="2199"/>
<dbReference type="SMART" id="SM00181">
    <property type="entry name" value="EGF"/>
    <property type="match status" value="11"/>
</dbReference>
<dbReference type="PROSITE" id="PS01178">
    <property type="entry name" value="ANAPHYLATOXIN_2"/>
    <property type="match status" value="1"/>
</dbReference>
<feature type="domain" description="EGF-like" evidence="15">
    <location>
        <begin position="1150"/>
        <end position="1192"/>
    </location>
</feature>
<comment type="similarity">
    <text evidence="2">Belongs to the fibulin family.</text>
</comment>
<keyword evidence="7" id="KW-0677">Repeat</keyword>
<dbReference type="RefSeq" id="XP_029103608.1">
    <property type="nucleotide sequence ID" value="XM_029247775.1"/>
</dbReference>
<feature type="compositionally biased region" description="Polar residues" evidence="12">
    <location>
        <begin position="502"/>
        <end position="515"/>
    </location>
</feature>
<dbReference type="FunFam" id="2.10.25.10:FF:000139">
    <property type="entry name" value="Fibulin-1"/>
    <property type="match status" value="1"/>
</dbReference>
<feature type="compositionally biased region" description="Acidic residues" evidence="12">
    <location>
        <begin position="241"/>
        <end position="255"/>
    </location>
</feature>
<proteinExistence type="inferred from homology"/>
<dbReference type="InterPro" id="IPR009030">
    <property type="entry name" value="Growth_fac_rcpt_cys_sf"/>
</dbReference>
<dbReference type="Gene3D" id="2.10.25.10">
    <property type="entry name" value="Laminin"/>
    <property type="match status" value="11"/>
</dbReference>
<evidence type="ECO:0000256" key="3">
    <source>
        <dbReference type="ARBA" id="ARBA00022525"/>
    </source>
</evidence>
<dbReference type="Pfam" id="PF07645">
    <property type="entry name" value="EGF_CA"/>
    <property type="match status" value="6"/>
</dbReference>
<dbReference type="InterPro" id="IPR000152">
    <property type="entry name" value="EGF-type_Asp/Asn_hydroxyl_site"/>
</dbReference>
<evidence type="ECO:0000256" key="5">
    <source>
        <dbReference type="ARBA" id="ARBA00022536"/>
    </source>
</evidence>
<evidence type="ECO:0000256" key="4">
    <source>
        <dbReference type="ARBA" id="ARBA00022530"/>
    </source>
</evidence>
<evidence type="ECO:0000256" key="8">
    <source>
        <dbReference type="ARBA" id="ARBA00022837"/>
    </source>
</evidence>
<dbReference type="InterPro" id="IPR000020">
    <property type="entry name" value="Anaphylatoxin/fibulin"/>
</dbReference>
<dbReference type="SUPFAM" id="SSF57196">
    <property type="entry name" value="EGF/Laminin"/>
    <property type="match status" value="3"/>
</dbReference>
<keyword evidence="5 11" id="KW-0245">EGF-like domain</keyword>
<evidence type="ECO:0000256" key="1">
    <source>
        <dbReference type="ARBA" id="ARBA00004498"/>
    </source>
</evidence>
<dbReference type="InterPro" id="IPR001881">
    <property type="entry name" value="EGF-like_Ca-bd_dom"/>
</dbReference>
<keyword evidence="17" id="KW-1185">Reference proteome</keyword>
<feature type="domain" description="EGF-like" evidence="15">
    <location>
        <begin position="1111"/>
        <end position="1149"/>
    </location>
</feature>
<dbReference type="InterPro" id="IPR018097">
    <property type="entry name" value="EGF_Ca-bd_CS"/>
</dbReference>
<dbReference type="InterPro" id="IPR026823">
    <property type="entry name" value="cEGF"/>
</dbReference>
<evidence type="ECO:0000256" key="13">
    <source>
        <dbReference type="SAM" id="SignalP"/>
    </source>
</evidence>
<keyword evidence="9" id="KW-1015">Disulfide bond</keyword>
<keyword evidence="8" id="KW-0106">Calcium</keyword>
<dbReference type="SUPFAM" id="SSF57184">
    <property type="entry name" value="Growth factor receptor domain"/>
    <property type="match status" value="3"/>
</dbReference>
<feature type="domain" description="EGF-like" evidence="15">
    <location>
        <begin position="726"/>
        <end position="762"/>
    </location>
</feature>
<evidence type="ECO:0000259" key="14">
    <source>
        <dbReference type="PROSITE" id="PS01178"/>
    </source>
</evidence>
<dbReference type="SMART" id="SM00104">
    <property type="entry name" value="ANATO"/>
    <property type="match status" value="3"/>
</dbReference>
<comment type="caution">
    <text evidence="11">Lacks conserved residue(s) required for the propagation of feature annotation.</text>
</comment>
<comment type="subcellular location">
    <subcellularLocation>
        <location evidence="1">Secreted</location>
        <location evidence="1">Extracellular space</location>
        <location evidence="1">Extracellular matrix</location>
    </subcellularLocation>
</comment>
<dbReference type="GO" id="GO:0005576">
    <property type="term" value="C:extracellular region"/>
    <property type="evidence" value="ECO:0007669"/>
    <property type="project" value="InterPro"/>
</dbReference>
<name>A0A8C9U2F5_SCLFO</name>
<dbReference type="InterPro" id="IPR055088">
    <property type="entry name" value="Fibulin_C"/>
</dbReference>
<feature type="domain" description="EGF-like" evidence="15">
    <location>
        <begin position="1069"/>
        <end position="1110"/>
    </location>
</feature>
<dbReference type="PROSITE" id="PS01187">
    <property type="entry name" value="EGF_CA"/>
    <property type="match status" value="4"/>
</dbReference>
<dbReference type="GeneTree" id="ENSGT00940000156047"/>
<reference evidence="16" key="3">
    <citation type="submission" date="2025-09" db="UniProtKB">
        <authorList>
            <consortium name="Ensembl"/>
        </authorList>
    </citation>
    <scope>IDENTIFICATION</scope>
</reference>
<evidence type="ECO:0000256" key="9">
    <source>
        <dbReference type="ARBA" id="ARBA00023157"/>
    </source>
</evidence>